<dbReference type="PROSITE" id="PS00107">
    <property type="entry name" value="PROTEIN_KINASE_ATP"/>
    <property type="match status" value="1"/>
</dbReference>
<dbReference type="SMART" id="SM00220">
    <property type="entry name" value="S_TKc"/>
    <property type="match status" value="1"/>
</dbReference>
<evidence type="ECO:0000256" key="9">
    <source>
        <dbReference type="ARBA" id="ARBA00022840"/>
    </source>
</evidence>
<dbReference type="FunFam" id="3.30.430.20:FF:000003">
    <property type="entry name" value="Cysteine-rich RLK (RECEPTOR-like protein kinase) 10"/>
    <property type="match status" value="2"/>
</dbReference>
<evidence type="ECO:0000256" key="7">
    <source>
        <dbReference type="ARBA" id="ARBA00022741"/>
    </source>
</evidence>
<dbReference type="Gene3D" id="3.30.430.20">
    <property type="entry name" value="Gnk2 domain, C-X8-C-X2-C motif"/>
    <property type="match status" value="4"/>
</dbReference>
<evidence type="ECO:0000256" key="2">
    <source>
        <dbReference type="ARBA" id="ARBA00022527"/>
    </source>
</evidence>
<feature type="region of interest" description="Disordered" evidence="15">
    <location>
        <begin position="1271"/>
        <end position="1291"/>
    </location>
</feature>
<keyword evidence="9 14" id="KW-0067">ATP-binding</keyword>
<feature type="transmembrane region" description="Helical" evidence="16">
    <location>
        <begin position="281"/>
        <end position="304"/>
    </location>
</feature>
<evidence type="ECO:0000256" key="12">
    <source>
        <dbReference type="ARBA" id="ARBA00023170"/>
    </source>
</evidence>
<dbReference type="PROSITE" id="PS00108">
    <property type="entry name" value="PROTEIN_KINASE_ST"/>
    <property type="match status" value="1"/>
</dbReference>
<dbReference type="InterPro" id="IPR008271">
    <property type="entry name" value="Ser/Thr_kinase_AS"/>
</dbReference>
<dbReference type="InterPro" id="IPR000719">
    <property type="entry name" value="Prot_kinase_dom"/>
</dbReference>
<dbReference type="FunFam" id="3.30.200.20:FF:000727">
    <property type="entry name" value="Cysteine-rich RLK (RECEPTOR-like protein kinase) 23"/>
    <property type="match status" value="2"/>
</dbReference>
<dbReference type="PANTHER" id="PTHR27002">
    <property type="entry name" value="RECEPTOR-LIKE SERINE/THREONINE-PROTEIN KINASE SD1-8"/>
    <property type="match status" value="1"/>
</dbReference>
<feature type="chain" id="PRO_5042970084" evidence="17">
    <location>
        <begin position="31"/>
        <end position="1313"/>
    </location>
</feature>
<feature type="transmembrane region" description="Helical" evidence="16">
    <location>
        <begin position="920"/>
        <end position="942"/>
    </location>
</feature>
<name>A0AAN8YY35_9MAGN</name>
<evidence type="ECO:0000256" key="1">
    <source>
        <dbReference type="ARBA" id="ARBA00004167"/>
    </source>
</evidence>
<keyword evidence="2" id="KW-0723">Serine/threonine-protein kinase</keyword>
<feature type="domain" description="Protein kinase" evidence="18">
    <location>
        <begin position="343"/>
        <end position="651"/>
    </location>
</feature>
<evidence type="ECO:0000313" key="20">
    <source>
        <dbReference type="EMBL" id="KAK6917371.1"/>
    </source>
</evidence>
<dbReference type="PROSITE" id="PS50011">
    <property type="entry name" value="PROTEIN_KINASE_DOM"/>
    <property type="match status" value="2"/>
</dbReference>
<evidence type="ECO:0000256" key="15">
    <source>
        <dbReference type="SAM" id="MobiDB-lite"/>
    </source>
</evidence>
<dbReference type="Pfam" id="PF07714">
    <property type="entry name" value="PK_Tyr_Ser-Thr"/>
    <property type="match status" value="3"/>
</dbReference>
<dbReference type="InterPro" id="IPR017441">
    <property type="entry name" value="Protein_kinase_ATP_BS"/>
</dbReference>
<comment type="subcellular location">
    <subcellularLocation>
        <location evidence="1">Membrane</location>
        <topology evidence="1">Single-pass membrane protein</topology>
    </subcellularLocation>
</comment>
<dbReference type="Gene3D" id="3.30.200.20">
    <property type="entry name" value="Phosphorylase Kinase, domain 1"/>
    <property type="match status" value="2"/>
</dbReference>
<dbReference type="GO" id="GO:0004674">
    <property type="term" value="F:protein serine/threonine kinase activity"/>
    <property type="evidence" value="ECO:0007669"/>
    <property type="project" value="UniProtKB-KW"/>
</dbReference>
<feature type="binding site" evidence="14">
    <location>
        <position position="1010"/>
    </location>
    <ligand>
        <name>ATP</name>
        <dbReference type="ChEBI" id="CHEBI:30616"/>
    </ligand>
</feature>
<dbReference type="PANTHER" id="PTHR27002:SF1050">
    <property type="entry name" value="CYSTEINE-RICH RECEPTOR-LIKE PROTEIN KINASE 5"/>
    <property type="match status" value="1"/>
</dbReference>
<reference evidence="20 21" key="1">
    <citation type="submission" date="2023-12" db="EMBL/GenBank/DDBJ databases">
        <title>A high-quality genome assembly for Dillenia turbinata (Dilleniales).</title>
        <authorList>
            <person name="Chanderbali A."/>
        </authorList>
    </citation>
    <scope>NUCLEOTIDE SEQUENCE [LARGE SCALE GENOMIC DNA]</scope>
    <source>
        <strain evidence="20">LSX21</strain>
        <tissue evidence="20">Leaf</tissue>
    </source>
</reference>
<keyword evidence="8 20" id="KW-0418">Kinase</keyword>
<dbReference type="Pfam" id="PF01657">
    <property type="entry name" value="Stress-antifung"/>
    <property type="match status" value="4"/>
</dbReference>
<evidence type="ECO:0000256" key="17">
    <source>
        <dbReference type="SAM" id="SignalP"/>
    </source>
</evidence>
<evidence type="ECO:0000256" key="10">
    <source>
        <dbReference type="ARBA" id="ARBA00022989"/>
    </source>
</evidence>
<evidence type="ECO:0000256" key="8">
    <source>
        <dbReference type="ARBA" id="ARBA00022777"/>
    </source>
</evidence>
<dbReference type="InterPro" id="IPR001245">
    <property type="entry name" value="Ser-Thr/Tyr_kinase_cat_dom"/>
</dbReference>
<dbReference type="GO" id="GO:0009751">
    <property type="term" value="P:response to salicylic acid"/>
    <property type="evidence" value="ECO:0007669"/>
    <property type="project" value="UniProtKB-ARBA"/>
</dbReference>
<dbReference type="FunFam" id="3.30.430.20:FF:000012">
    <property type="entry name" value="Cysteine-rich receptor-like protein kinase 25"/>
    <property type="match status" value="2"/>
</dbReference>
<dbReference type="GO" id="GO:0042742">
    <property type="term" value="P:defense response to bacterium"/>
    <property type="evidence" value="ECO:0007669"/>
    <property type="project" value="UniProtKB-ARBA"/>
</dbReference>
<evidence type="ECO:0000313" key="21">
    <source>
        <dbReference type="Proteomes" id="UP001370490"/>
    </source>
</evidence>
<dbReference type="CDD" id="cd23509">
    <property type="entry name" value="Gnk2-like"/>
    <property type="match status" value="4"/>
</dbReference>
<dbReference type="SUPFAM" id="SSF56112">
    <property type="entry name" value="Protein kinase-like (PK-like)"/>
    <property type="match status" value="2"/>
</dbReference>
<evidence type="ECO:0000256" key="13">
    <source>
        <dbReference type="ARBA" id="ARBA00023180"/>
    </source>
</evidence>
<dbReference type="InterPro" id="IPR038408">
    <property type="entry name" value="GNK2_sf"/>
</dbReference>
<evidence type="ECO:0000256" key="16">
    <source>
        <dbReference type="SAM" id="Phobius"/>
    </source>
</evidence>
<keyword evidence="7 14" id="KW-0547">Nucleotide-binding</keyword>
<dbReference type="InterPro" id="IPR002902">
    <property type="entry name" value="GNK2"/>
</dbReference>
<dbReference type="InterPro" id="IPR011009">
    <property type="entry name" value="Kinase-like_dom_sf"/>
</dbReference>
<evidence type="ECO:0000256" key="5">
    <source>
        <dbReference type="ARBA" id="ARBA00022729"/>
    </source>
</evidence>
<keyword evidence="11 16" id="KW-0472">Membrane</keyword>
<keyword evidence="13" id="KW-0325">Glycoprotein</keyword>
<feature type="domain" description="Gnk2-homologous" evidence="19">
    <location>
        <begin position="144"/>
        <end position="250"/>
    </location>
</feature>
<keyword evidence="6" id="KW-0677">Repeat</keyword>
<gene>
    <name evidence="20" type="ORF">RJ641_018122</name>
</gene>
<dbReference type="EMBL" id="JBAMMX010000023">
    <property type="protein sequence ID" value="KAK6917371.1"/>
    <property type="molecule type" value="Genomic_DNA"/>
</dbReference>
<accession>A0AAN8YY35</accession>
<feature type="domain" description="Gnk2-homologous" evidence="19">
    <location>
        <begin position="778"/>
        <end position="883"/>
    </location>
</feature>
<evidence type="ECO:0000256" key="3">
    <source>
        <dbReference type="ARBA" id="ARBA00022679"/>
    </source>
</evidence>
<protein>
    <submittedName>
        <fullName evidence="20">Serine-threonine/tyrosine-protein kinase, catalytic domain</fullName>
    </submittedName>
</protein>
<evidence type="ECO:0000256" key="4">
    <source>
        <dbReference type="ARBA" id="ARBA00022692"/>
    </source>
</evidence>
<keyword evidence="21" id="KW-1185">Reference proteome</keyword>
<keyword evidence="10 16" id="KW-1133">Transmembrane helix</keyword>
<evidence type="ECO:0000256" key="6">
    <source>
        <dbReference type="ARBA" id="ARBA00022737"/>
    </source>
</evidence>
<dbReference type="GO" id="GO:0005886">
    <property type="term" value="C:plasma membrane"/>
    <property type="evidence" value="ECO:0007669"/>
    <property type="project" value="TreeGrafter"/>
</dbReference>
<proteinExistence type="predicted"/>
<feature type="domain" description="Gnk2-homologous" evidence="19">
    <location>
        <begin position="668"/>
        <end position="772"/>
    </location>
</feature>
<sequence length="1313" mass="145540">MKSQIKTSSLFHFTATIFLLFIFLTFTVESSPTYFNHFCRNNTANSTRTTAPYKDNLNVLLSYLSSNTTNPSGYFNASAGDPGNTAYGMFLCRGDISTTQCQSCISTAEADLLQRCPTEKEGVIWYDLCEMRYSDSNFVSGVEQDPTYPYSDASSISDPDALNQVLGEAMNYATNQAANGNGKKFATNRANLAENQTIYSLVQCTLDLSSSSCSMCLQMAMASLPICCNGKRGGRVLLMSCNLRYEMYKFYTSSDAELPSLPGANVPGSPSTKGKSSSSKAIIPIVVSVIGFVVLLSMLCYYFLKRKSKRKGPALDDRDIEDITIMQSLHYDLRTIEAATNNFSVENKIGSGGFGMGTLANGREIAVKRLSRSSGQGMQEFRNELVLMAKLQHINIVRLLGFCLDGKERILIYEFVPNKSLDYFLFGYGYMSPEYAMHGKFSEKSDVFAFGVLILEIVSGKRNSNFHQSSYAEDLLTYAWKLWREGNFQNFMDLCLQDSYSRDEVTRCIHIGLLCVQEDAEDRPTMAMIVLMLNSPDVALPQPHEPAFYLRSGSDPYLPKIIVGSSNASSSNPTSCSANELTITEMEDQVVYPVEKEGSQKAYGFFTQVSSAFCSSSCFLQEGKQEKLISTNMAPTLSNQLHVFSSRHLFLSIAIIGFYGMTTKATPNFIARRCSTVNTFPPNGTFQANRNLLLSSLASNSTNENGFYNFTVGTSPPDIAYGLFLCRGDVSTQVCQDCVITARNDTINYCPAGKGAIVWYDECLLRYSNVSFFSTVDIAPAILMNNTRDITDPQRFRQILGDTLNDIAILAANGTSEKKYATKQANFSSLETLYALAQCTPDLSHVDCNNCLQMGNAYLIPVDKQGGRILFPSCNVRFEVYKFYTETEPAVTPAPENSLSPPLPPAPTSSGEKGISRSKLIAIVVPISVSAAFLTAFCFFLLSKRAKKKREVARVDDQVDEIITEKSLQYDLRTVEAATNNFSENNKVGVGGFGTVYKGTLSSGQAIAVKRLSRGSVQGAEEFKNEVVLVARLQHRNLVRLLGFCLEGEEKILIFEFVPNKSLDQLLFDPVRRHELDWATRYKIIGGIARGILYLHEESRLRIIHRDLKASNVLLDAEMNPKITDFGMARIFGGDQTQGNTNRIVGTYGYMAPEYAIHGQFSVKSDVFSFGVLVLEIISGMKISQLYGLDSSEGLLSHAWKLWKDDVPLELVDETMRDAYARNYEVLRCIHIGLLCVQEDPADRPTMASVVLMLDSFAVTLPLPNQPALFHRSKTESTTATETTDLTESAQSDKSKAMQWSVIDQSITQVYPR</sequence>
<dbReference type="Proteomes" id="UP001370490">
    <property type="component" value="Unassembled WGS sequence"/>
</dbReference>
<dbReference type="FunFam" id="1.10.510.10:FF:000129">
    <property type="entry name" value="cysteine-rich receptor-like protein kinase 10"/>
    <property type="match status" value="1"/>
</dbReference>
<dbReference type="FunFam" id="1.10.510.10:FF:001722">
    <property type="entry name" value="G-type lectin S-receptor-like serine/threonine-protein kinase B120"/>
    <property type="match status" value="1"/>
</dbReference>
<dbReference type="Gene3D" id="1.10.510.10">
    <property type="entry name" value="Transferase(Phosphotransferase) domain 1"/>
    <property type="match status" value="2"/>
</dbReference>
<feature type="domain" description="Protein kinase" evidence="18">
    <location>
        <begin position="982"/>
        <end position="1258"/>
    </location>
</feature>
<feature type="region of interest" description="Disordered" evidence="15">
    <location>
        <begin position="891"/>
        <end position="912"/>
    </location>
</feature>
<dbReference type="PROSITE" id="PS51473">
    <property type="entry name" value="GNK2"/>
    <property type="match status" value="4"/>
</dbReference>
<comment type="caution">
    <text evidence="20">The sequence shown here is derived from an EMBL/GenBank/DDBJ whole genome shotgun (WGS) entry which is preliminary data.</text>
</comment>
<dbReference type="CDD" id="cd14066">
    <property type="entry name" value="STKc_IRAK"/>
    <property type="match status" value="1"/>
</dbReference>
<evidence type="ECO:0000259" key="18">
    <source>
        <dbReference type="PROSITE" id="PS50011"/>
    </source>
</evidence>
<keyword evidence="3" id="KW-0808">Transferase</keyword>
<feature type="compositionally biased region" description="Low complexity" evidence="15">
    <location>
        <begin position="1276"/>
        <end position="1289"/>
    </location>
</feature>
<evidence type="ECO:0000256" key="11">
    <source>
        <dbReference type="ARBA" id="ARBA00023136"/>
    </source>
</evidence>
<feature type="domain" description="Gnk2-homologous" evidence="19">
    <location>
        <begin position="34"/>
        <end position="138"/>
    </location>
</feature>
<evidence type="ECO:0000259" key="19">
    <source>
        <dbReference type="PROSITE" id="PS51473"/>
    </source>
</evidence>
<feature type="signal peptide" evidence="17">
    <location>
        <begin position="1"/>
        <end position="30"/>
    </location>
</feature>
<keyword evidence="5 17" id="KW-0732">Signal</keyword>
<evidence type="ECO:0000256" key="14">
    <source>
        <dbReference type="PROSITE-ProRule" id="PRU10141"/>
    </source>
</evidence>
<keyword evidence="12" id="KW-0675">Receptor</keyword>
<organism evidence="20 21">
    <name type="scientific">Dillenia turbinata</name>
    <dbReference type="NCBI Taxonomy" id="194707"/>
    <lineage>
        <taxon>Eukaryota</taxon>
        <taxon>Viridiplantae</taxon>
        <taxon>Streptophyta</taxon>
        <taxon>Embryophyta</taxon>
        <taxon>Tracheophyta</taxon>
        <taxon>Spermatophyta</taxon>
        <taxon>Magnoliopsida</taxon>
        <taxon>eudicotyledons</taxon>
        <taxon>Gunneridae</taxon>
        <taxon>Pentapetalae</taxon>
        <taxon>Dilleniales</taxon>
        <taxon>Dilleniaceae</taxon>
        <taxon>Dillenia</taxon>
    </lineage>
</organism>
<keyword evidence="4 16" id="KW-0812">Transmembrane</keyword>
<dbReference type="GO" id="GO:0005524">
    <property type="term" value="F:ATP binding"/>
    <property type="evidence" value="ECO:0007669"/>
    <property type="project" value="UniProtKB-UniRule"/>
</dbReference>